<proteinExistence type="predicted"/>
<feature type="transmembrane region" description="Helical" evidence="1">
    <location>
        <begin position="225"/>
        <end position="246"/>
    </location>
</feature>
<dbReference type="Proteomes" id="UP001240250">
    <property type="component" value="Unassembled WGS sequence"/>
</dbReference>
<dbReference type="EMBL" id="JAUSVM010000001">
    <property type="protein sequence ID" value="MDQ0427009.1"/>
    <property type="molecule type" value="Genomic_DNA"/>
</dbReference>
<feature type="transmembrane region" description="Helical" evidence="1">
    <location>
        <begin position="173"/>
        <end position="190"/>
    </location>
</feature>
<feature type="transmembrane region" description="Helical" evidence="1">
    <location>
        <begin position="103"/>
        <end position="124"/>
    </location>
</feature>
<accession>A0ABU0GNR0</accession>
<dbReference type="Pfam" id="PF12730">
    <property type="entry name" value="ABC2_membrane_4"/>
    <property type="match status" value="1"/>
</dbReference>
<dbReference type="RefSeq" id="WP_070319611.1">
    <property type="nucleotide sequence ID" value="NZ_JAUSVM010000001.1"/>
</dbReference>
<keyword evidence="1" id="KW-0472">Membrane</keyword>
<name>A0ABU0GNR0_9CELL</name>
<protein>
    <submittedName>
        <fullName evidence="2">ABC-2 type transport system permease protein</fullName>
    </submittedName>
</protein>
<keyword evidence="1" id="KW-1133">Transmembrane helix</keyword>
<evidence type="ECO:0000313" key="3">
    <source>
        <dbReference type="Proteomes" id="UP001240250"/>
    </source>
</evidence>
<evidence type="ECO:0000256" key="1">
    <source>
        <dbReference type="SAM" id="Phobius"/>
    </source>
</evidence>
<keyword evidence="1" id="KW-0812">Transmembrane</keyword>
<keyword evidence="3" id="KW-1185">Reference proteome</keyword>
<sequence length="251" mass="24853">MDLLASEWIKARSVRGTWLLAVSTVVVTAVVGLLGVSALLPEWRTALPADLDPVAVGLKGVLVGQVLVACLGAQLVTGEYATGQIVTTLTVAPRRTALLAAKTAVAALIATATAVVTVVVAHAASQGALAAAGLPSADLGDPATVRALLCATAYLVLTAVLGVGFGTLTRSSAGTLAIVVTVALLVPALAPGLPGAVGDLAASYWPTTAGQASYTRDGIGVLSPVGGLAVMAVFTLWTTVAAAATLRARDA</sequence>
<feature type="transmembrane region" description="Helical" evidence="1">
    <location>
        <begin position="18"/>
        <end position="40"/>
    </location>
</feature>
<reference evidence="2 3" key="1">
    <citation type="submission" date="2023-07" db="EMBL/GenBank/DDBJ databases">
        <title>Sequencing the genomes of 1000 actinobacteria strains.</title>
        <authorList>
            <person name="Klenk H.-P."/>
        </authorList>
    </citation>
    <scope>NUCLEOTIDE SEQUENCE [LARGE SCALE GENOMIC DNA]</scope>
    <source>
        <strain evidence="2 3">DSM 14785</strain>
    </source>
</reference>
<comment type="caution">
    <text evidence="2">The sequence shown here is derived from an EMBL/GenBank/DDBJ whole genome shotgun (WGS) entry which is preliminary data.</text>
</comment>
<organism evidence="2 3">
    <name type="scientific">Cellulomonas iranensis</name>
    <dbReference type="NCBI Taxonomy" id="76862"/>
    <lineage>
        <taxon>Bacteria</taxon>
        <taxon>Bacillati</taxon>
        <taxon>Actinomycetota</taxon>
        <taxon>Actinomycetes</taxon>
        <taxon>Micrococcales</taxon>
        <taxon>Cellulomonadaceae</taxon>
        <taxon>Cellulomonas</taxon>
    </lineage>
</organism>
<feature type="transmembrane region" description="Helical" evidence="1">
    <location>
        <begin position="144"/>
        <end position="166"/>
    </location>
</feature>
<feature type="transmembrane region" description="Helical" evidence="1">
    <location>
        <begin position="60"/>
        <end position="82"/>
    </location>
</feature>
<gene>
    <name evidence="2" type="ORF">JO380_003390</name>
</gene>
<evidence type="ECO:0000313" key="2">
    <source>
        <dbReference type="EMBL" id="MDQ0427009.1"/>
    </source>
</evidence>